<keyword evidence="6" id="KW-1185">Reference proteome</keyword>
<evidence type="ECO:0000256" key="3">
    <source>
        <dbReference type="ARBA" id="ARBA00022840"/>
    </source>
</evidence>
<dbReference type="GO" id="GO:0005524">
    <property type="term" value="F:ATP binding"/>
    <property type="evidence" value="ECO:0007669"/>
    <property type="project" value="UniProtKB-KW"/>
</dbReference>
<evidence type="ECO:0000313" key="5">
    <source>
        <dbReference type="EMBL" id="MST31251.1"/>
    </source>
</evidence>
<dbReference type="Proteomes" id="UP000437736">
    <property type="component" value="Unassembled WGS sequence"/>
</dbReference>
<organism evidence="5 6">
    <name type="scientific">Acidiferrimicrobium australe</name>
    <dbReference type="NCBI Taxonomy" id="2664430"/>
    <lineage>
        <taxon>Bacteria</taxon>
        <taxon>Bacillati</taxon>
        <taxon>Actinomycetota</taxon>
        <taxon>Acidimicrobiia</taxon>
        <taxon>Acidimicrobiales</taxon>
        <taxon>Acidimicrobiaceae</taxon>
        <taxon>Acidiferrimicrobium</taxon>
    </lineage>
</organism>
<dbReference type="NCBIfam" id="NF038214">
    <property type="entry name" value="IS21_help_AAA"/>
    <property type="match status" value="1"/>
</dbReference>
<dbReference type="Pfam" id="PF01695">
    <property type="entry name" value="IstB_IS21"/>
    <property type="match status" value="1"/>
</dbReference>
<dbReference type="InterPro" id="IPR027417">
    <property type="entry name" value="P-loop_NTPase"/>
</dbReference>
<feature type="domain" description="AAA+ ATPase" evidence="4">
    <location>
        <begin position="81"/>
        <end position="212"/>
    </location>
</feature>
<comment type="caution">
    <text evidence="5">The sequence shown here is derived from an EMBL/GenBank/DDBJ whole genome shotgun (WGS) entry which is preliminary data.</text>
</comment>
<dbReference type="InterPro" id="IPR047661">
    <property type="entry name" value="IstB"/>
</dbReference>
<comment type="similarity">
    <text evidence="1">Belongs to the IS21/IS1162 putative ATP-binding protein family.</text>
</comment>
<proteinExistence type="inferred from homology"/>
<dbReference type="PANTHER" id="PTHR30050">
    <property type="entry name" value="CHROMOSOMAL REPLICATION INITIATOR PROTEIN DNAA"/>
    <property type="match status" value="1"/>
</dbReference>
<dbReference type="Gene3D" id="3.40.50.300">
    <property type="entry name" value="P-loop containing nucleotide triphosphate hydrolases"/>
    <property type="match status" value="1"/>
</dbReference>
<dbReference type="InterPro" id="IPR003593">
    <property type="entry name" value="AAA+_ATPase"/>
</dbReference>
<name>A0ABW9QP96_9ACTN</name>
<dbReference type="InterPro" id="IPR002611">
    <property type="entry name" value="IstB_ATP-bd"/>
</dbReference>
<evidence type="ECO:0000259" key="4">
    <source>
        <dbReference type="SMART" id="SM00382"/>
    </source>
</evidence>
<gene>
    <name evidence="5" type="ORF">GHK86_00705</name>
</gene>
<dbReference type="EMBL" id="WJHE01000026">
    <property type="protein sequence ID" value="MST31251.1"/>
    <property type="molecule type" value="Genomic_DNA"/>
</dbReference>
<keyword evidence="2" id="KW-0547">Nucleotide-binding</keyword>
<protein>
    <submittedName>
        <fullName evidence="5">ATP-binding protein</fullName>
    </submittedName>
</protein>
<dbReference type="InterPro" id="IPR028350">
    <property type="entry name" value="DNAC/IstB-like"/>
</dbReference>
<keyword evidence="3 5" id="KW-0067">ATP-binding</keyword>
<evidence type="ECO:0000313" key="6">
    <source>
        <dbReference type="Proteomes" id="UP000437736"/>
    </source>
</evidence>
<evidence type="ECO:0000256" key="1">
    <source>
        <dbReference type="ARBA" id="ARBA00008059"/>
    </source>
</evidence>
<dbReference type="CDD" id="cd00009">
    <property type="entry name" value="AAA"/>
    <property type="match status" value="1"/>
</dbReference>
<evidence type="ECO:0000256" key="2">
    <source>
        <dbReference type="ARBA" id="ARBA00022741"/>
    </source>
</evidence>
<dbReference type="SMART" id="SM00382">
    <property type="entry name" value="AAA"/>
    <property type="match status" value="1"/>
</dbReference>
<reference evidence="5 6" key="1">
    <citation type="submission" date="2019-11" db="EMBL/GenBank/DDBJ databases">
        <title>Acidiferrimicrobium australis gen. nov., sp. nov., an acidophilic and obligately heterotrophic, member of the Actinobacteria that catalyses dissimilatory oxido- reduction of iron isolated from metal-rich acidic water in Chile.</title>
        <authorList>
            <person name="Gonzalez D."/>
            <person name="Huber K."/>
            <person name="Hedrich S."/>
            <person name="Rojas-Villalobos C."/>
            <person name="Quatrini R."/>
            <person name="Dinamarca M.A."/>
            <person name="Schwarz A."/>
            <person name="Canales C."/>
            <person name="Nancucheo I."/>
        </authorList>
    </citation>
    <scope>NUCLEOTIDE SEQUENCE [LARGE SCALE GENOMIC DNA]</scope>
    <source>
        <strain evidence="5 6">USS-CCA1</strain>
    </source>
</reference>
<dbReference type="PANTHER" id="PTHR30050:SF4">
    <property type="entry name" value="ATP-BINDING PROTEIN RV3427C IN INSERTION SEQUENCE-RELATED"/>
    <property type="match status" value="1"/>
</dbReference>
<accession>A0ABW9QP96</accession>
<sequence length="232" mass="25910">MVDTLEVRLGQARAGQIGHAELLHMLCVDELERRDAAAIDRRIKTARFETAATIEDFDFAYNPKLPVAAIRDLATLRFVEASESVILHGPVGVGKTHLAQALGHAACRRGHSVAFTKTSRLLADLAGGHADRTWTARLRRWARPDVVILDDFAMRDLSLAQADDLYEFVTERAGRPIIITANRAATDWYSLFPNPVVAESILDRIINGAHHLHLDGRSYRPNKRPRPNRNEP</sequence>
<dbReference type="SUPFAM" id="SSF52540">
    <property type="entry name" value="P-loop containing nucleoside triphosphate hydrolases"/>
    <property type="match status" value="1"/>
</dbReference>
<dbReference type="PIRSF" id="PIRSF003073">
    <property type="entry name" value="DNAC_TnpB_IstB"/>
    <property type="match status" value="1"/>
</dbReference>